<sequence>MKRVTVVLLLILAMVSASVFAASQVPAESTEYYGVRVDYYRSFIFEPSFEVKLPTDDYASVSVSALMPNGSLKYLGTYSGKGKISIDFHRVLYAMREWNSYLRAEGIKPESVKPSLLLLGTTVDRDGNLNYFMKTVPLNIGRIVSGMRVKVQLDNSASGRLYSRREVEKILRAPGKMAPRGITGASSRESSLLESSCSPPFYEGGDRTWYCFEWFHEKTLGRASIIPVAAFQVTGDIDRINDITLTLDYSMVVTRNAELAFSAVGAIERGSVGGSVEGKILGYSYTIDRSSLRIPKSEVTIWGHELVSPSVIGVGLRGSAVFSKYRLYRVDYVNGKVWNKKPLDTYAYVVLGKPDEKDMRLRKFVEPGWPRNSGGPMSRTMWFVHRYWKEAVTESNDGHLNLRTFSIWKELDTLPIFSASSPVLGVINAGDSEISPITLAIGLGLTKESEGLSLVTVDISIKDNSEYVNTPVKATIYSSKVRLEYKGRKYPLTGMFGDIFIPGSSGYNPPCDPHKRYCPTENPENPTDH</sequence>
<organism evidence="1 2">
    <name type="scientific">Thermococcus celericrescens</name>
    <dbReference type="NCBI Taxonomy" id="227598"/>
    <lineage>
        <taxon>Archaea</taxon>
        <taxon>Methanobacteriati</taxon>
        <taxon>Methanobacteriota</taxon>
        <taxon>Thermococci</taxon>
        <taxon>Thermococcales</taxon>
        <taxon>Thermococcaceae</taxon>
        <taxon>Thermococcus</taxon>
    </lineage>
</organism>
<dbReference type="EMBL" id="LLYW01000007">
    <property type="protein sequence ID" value="KUH34330.1"/>
    <property type="molecule type" value="Genomic_DNA"/>
</dbReference>
<reference evidence="1 2" key="1">
    <citation type="submission" date="2015-10" db="EMBL/GenBank/DDBJ databases">
        <title>Draft genome sequence of Thermococcus celericrescens strain DSM 17994.</title>
        <authorList>
            <person name="Hong S.-J."/>
            <person name="Park C.-E."/>
            <person name="Shin J.-H."/>
        </authorList>
    </citation>
    <scope>NUCLEOTIDE SEQUENCE [LARGE SCALE GENOMIC DNA]</scope>
    <source>
        <strain evidence="1 2">DSM 17994</strain>
    </source>
</reference>
<keyword evidence="2" id="KW-1185">Reference proteome</keyword>
<protein>
    <submittedName>
        <fullName evidence="1">Uncharacterized protein</fullName>
    </submittedName>
</protein>
<comment type="caution">
    <text evidence="1">The sequence shown here is derived from an EMBL/GenBank/DDBJ whole genome shotgun (WGS) entry which is preliminary data.</text>
</comment>
<evidence type="ECO:0000313" key="1">
    <source>
        <dbReference type="EMBL" id="KUH34330.1"/>
    </source>
</evidence>
<dbReference type="RefSeq" id="WP_058938125.1">
    <property type="nucleotide sequence ID" value="NZ_LLYW01000007.1"/>
</dbReference>
<dbReference type="AlphaFoldDB" id="A0A117ITY9"/>
<dbReference type="STRING" id="227598.APY94_02400"/>
<evidence type="ECO:0000313" key="2">
    <source>
        <dbReference type="Proteomes" id="UP000053462"/>
    </source>
</evidence>
<accession>A0A117ITY9</accession>
<gene>
    <name evidence="1" type="ORF">APY94_02400</name>
</gene>
<proteinExistence type="predicted"/>
<name>A0A117ITY9_9EURY</name>
<dbReference type="OrthoDB" id="91744at2157"/>
<dbReference type="Proteomes" id="UP000053462">
    <property type="component" value="Unassembled WGS sequence"/>
</dbReference>